<evidence type="ECO:0000313" key="2">
    <source>
        <dbReference type="Proteomes" id="UP001255185"/>
    </source>
</evidence>
<dbReference type="SUPFAM" id="SSF52833">
    <property type="entry name" value="Thioredoxin-like"/>
    <property type="match status" value="1"/>
</dbReference>
<reference evidence="1 2" key="1">
    <citation type="submission" date="2023-07" db="EMBL/GenBank/DDBJ databases">
        <title>Sorghum-associated microbial communities from plants grown in Nebraska, USA.</title>
        <authorList>
            <person name="Schachtman D."/>
        </authorList>
    </citation>
    <scope>NUCLEOTIDE SEQUENCE [LARGE SCALE GENOMIC DNA]</scope>
    <source>
        <strain evidence="1 2">3773</strain>
    </source>
</reference>
<protein>
    <submittedName>
        <fullName evidence="1">NADH:ubiquinone oxidoreductase subunit E</fullName>
    </submittedName>
</protein>
<dbReference type="Gene3D" id="3.40.30.10">
    <property type="entry name" value="Glutaredoxin"/>
    <property type="match status" value="1"/>
</dbReference>
<sequence>MGKKDAKEKVILFCDGKKCCRYNSEVKECFKDLVKEAGLKGTVHIEKMKCQGMCKQAPVICIHKDECVGKVSKKDAKKLFEKHIA</sequence>
<proteinExistence type="predicted"/>
<keyword evidence="2" id="KW-1185">Reference proteome</keyword>
<organism evidence="1 2">
    <name type="scientific">Flavobacterium arsenatis</name>
    <dbReference type="NCBI Taxonomy" id="1484332"/>
    <lineage>
        <taxon>Bacteria</taxon>
        <taxon>Pseudomonadati</taxon>
        <taxon>Bacteroidota</taxon>
        <taxon>Flavobacteriia</taxon>
        <taxon>Flavobacteriales</taxon>
        <taxon>Flavobacteriaceae</taxon>
        <taxon>Flavobacterium</taxon>
    </lineage>
</organism>
<dbReference type="EMBL" id="JAVDVI010000006">
    <property type="protein sequence ID" value="MDR6967592.1"/>
    <property type="molecule type" value="Genomic_DNA"/>
</dbReference>
<dbReference type="Pfam" id="PF01257">
    <property type="entry name" value="2Fe-2S_thioredx"/>
    <property type="match status" value="1"/>
</dbReference>
<accession>A0ABU1TNP4</accession>
<dbReference type="RefSeq" id="WP_310025803.1">
    <property type="nucleotide sequence ID" value="NZ_JAVDVI010000006.1"/>
</dbReference>
<dbReference type="Proteomes" id="UP001255185">
    <property type="component" value="Unassembled WGS sequence"/>
</dbReference>
<evidence type="ECO:0000313" key="1">
    <source>
        <dbReference type="EMBL" id="MDR6967592.1"/>
    </source>
</evidence>
<dbReference type="InterPro" id="IPR036249">
    <property type="entry name" value="Thioredoxin-like_sf"/>
</dbReference>
<gene>
    <name evidence="1" type="ORF">J2X31_001604</name>
</gene>
<comment type="caution">
    <text evidence="1">The sequence shown here is derived from an EMBL/GenBank/DDBJ whole genome shotgun (WGS) entry which is preliminary data.</text>
</comment>
<dbReference type="CDD" id="cd02980">
    <property type="entry name" value="TRX_Fd_family"/>
    <property type="match status" value="1"/>
</dbReference>
<name>A0ABU1TNP4_9FLAO</name>